<organism evidence="3 4">
    <name type="scientific">Sesamum indicum</name>
    <name type="common">Oriental sesame</name>
    <name type="synonym">Sesamum orientale</name>
    <dbReference type="NCBI Taxonomy" id="4182"/>
    <lineage>
        <taxon>Eukaryota</taxon>
        <taxon>Viridiplantae</taxon>
        <taxon>Streptophyta</taxon>
        <taxon>Embryophyta</taxon>
        <taxon>Tracheophyta</taxon>
        <taxon>Spermatophyta</taxon>
        <taxon>Magnoliopsida</taxon>
        <taxon>eudicotyledons</taxon>
        <taxon>Gunneridae</taxon>
        <taxon>Pentapetalae</taxon>
        <taxon>asterids</taxon>
        <taxon>lamiids</taxon>
        <taxon>Lamiales</taxon>
        <taxon>Pedaliaceae</taxon>
        <taxon>Sesamum</taxon>
    </lineage>
</organism>
<protein>
    <submittedName>
        <fullName evidence="4">Uncharacterized protein LOC105166853</fullName>
    </submittedName>
</protein>
<dbReference type="PANTHER" id="PTHR37223:SF1">
    <property type="entry name" value="OS08G0528601 PROTEIN"/>
    <property type="match status" value="1"/>
</dbReference>
<evidence type="ECO:0000256" key="1">
    <source>
        <dbReference type="SAM" id="MobiDB-lite"/>
    </source>
</evidence>
<gene>
    <name evidence="4" type="primary">LOC105166853</name>
</gene>
<dbReference type="PANTHER" id="PTHR37223">
    <property type="entry name" value="OS08G0528601 PROTEIN"/>
    <property type="match status" value="1"/>
</dbReference>
<keyword evidence="2" id="KW-1133">Transmembrane helix</keyword>
<keyword evidence="2" id="KW-0812">Transmembrane</keyword>
<dbReference type="GO" id="GO:0006979">
    <property type="term" value="P:response to oxidative stress"/>
    <property type="evidence" value="ECO:0007669"/>
    <property type="project" value="TreeGrafter"/>
</dbReference>
<dbReference type="FunCoup" id="A0A6I9TMW0">
    <property type="interactions" value="391"/>
</dbReference>
<dbReference type="Proteomes" id="UP000504604">
    <property type="component" value="Linkage group LG7"/>
</dbReference>
<dbReference type="GeneID" id="105166853"/>
<evidence type="ECO:0000313" key="3">
    <source>
        <dbReference type="Proteomes" id="UP000504604"/>
    </source>
</evidence>
<sequence length="97" mass="10947">MAKRTAAPGMIGFDGVRRRREDSSSSSQPPSSSSSPSSSLLTRMVDSIFAFVRFAEFEILFALFFIVAFLIFKDLTSRPEYNDILVKKPGGNDWWPY</sequence>
<keyword evidence="3" id="KW-1185">Reference proteome</keyword>
<dbReference type="InParanoid" id="A0A6I9TMW0"/>
<evidence type="ECO:0000256" key="2">
    <source>
        <dbReference type="SAM" id="Phobius"/>
    </source>
</evidence>
<name>A0A6I9TMW0_SESIN</name>
<feature type="compositionally biased region" description="Low complexity" evidence="1">
    <location>
        <begin position="24"/>
        <end position="39"/>
    </location>
</feature>
<keyword evidence="2" id="KW-0472">Membrane</keyword>
<evidence type="ECO:0000313" key="4">
    <source>
        <dbReference type="RefSeq" id="XP_011084649.1"/>
    </source>
</evidence>
<dbReference type="KEGG" id="sind:105166853"/>
<accession>A0A6I9TMW0</accession>
<dbReference type="RefSeq" id="XP_011084649.1">
    <property type="nucleotide sequence ID" value="XM_011086347.2"/>
</dbReference>
<dbReference type="AlphaFoldDB" id="A0A6I9TMW0"/>
<proteinExistence type="predicted"/>
<feature type="region of interest" description="Disordered" evidence="1">
    <location>
        <begin position="1"/>
        <end position="40"/>
    </location>
</feature>
<reference evidence="4" key="1">
    <citation type="submission" date="2025-08" db="UniProtKB">
        <authorList>
            <consortium name="RefSeq"/>
        </authorList>
    </citation>
    <scope>IDENTIFICATION</scope>
</reference>
<feature type="transmembrane region" description="Helical" evidence="2">
    <location>
        <begin position="48"/>
        <end position="72"/>
    </location>
</feature>